<accession>A0ABS8GFH7</accession>
<reference evidence="5" key="1">
    <citation type="submission" date="2021-10" db="EMBL/GenBank/DDBJ databases">
        <title>Novel species in genus Arthrobacter.</title>
        <authorList>
            <person name="Liu Y."/>
        </authorList>
    </citation>
    <scope>NUCLEOTIDE SEQUENCE</scope>
    <source>
        <strain evidence="5">Zg-Y786</strain>
    </source>
</reference>
<evidence type="ECO:0000259" key="3">
    <source>
        <dbReference type="Pfam" id="PF01408"/>
    </source>
</evidence>
<dbReference type="RefSeq" id="WP_227889565.1">
    <property type="nucleotide sequence ID" value="NZ_JAJFZQ010000001.1"/>
</dbReference>
<gene>
    <name evidence="5" type="ORF">LJ752_01510</name>
</gene>
<evidence type="ECO:0000256" key="1">
    <source>
        <dbReference type="ARBA" id="ARBA00023002"/>
    </source>
</evidence>
<evidence type="ECO:0000313" key="5">
    <source>
        <dbReference type="EMBL" id="MCC3264722.1"/>
    </source>
</evidence>
<dbReference type="InterPro" id="IPR055170">
    <property type="entry name" value="GFO_IDH_MocA-like_dom"/>
</dbReference>
<dbReference type="Gene3D" id="3.40.50.720">
    <property type="entry name" value="NAD(P)-binding Rossmann-like Domain"/>
    <property type="match status" value="1"/>
</dbReference>
<keyword evidence="2" id="KW-0520">NAD</keyword>
<keyword evidence="1" id="KW-0560">Oxidoreductase</keyword>
<dbReference type="Gene3D" id="3.30.360.10">
    <property type="entry name" value="Dihydrodipicolinate Reductase, domain 2"/>
    <property type="match status" value="1"/>
</dbReference>
<dbReference type="PANTHER" id="PTHR43818:SF11">
    <property type="entry name" value="BCDNA.GH03377"/>
    <property type="match status" value="1"/>
</dbReference>
<evidence type="ECO:0000313" key="6">
    <source>
        <dbReference type="Proteomes" id="UP001139168"/>
    </source>
</evidence>
<dbReference type="InterPro" id="IPR036291">
    <property type="entry name" value="NAD(P)-bd_dom_sf"/>
</dbReference>
<protein>
    <submittedName>
        <fullName evidence="5">Gfo/Idh/MocA family oxidoreductase</fullName>
    </submittedName>
</protein>
<dbReference type="SUPFAM" id="SSF51735">
    <property type="entry name" value="NAD(P)-binding Rossmann-fold domains"/>
    <property type="match status" value="1"/>
</dbReference>
<name>A0ABS8GFH7_9MICC</name>
<dbReference type="SUPFAM" id="SSF55347">
    <property type="entry name" value="Glyceraldehyde-3-phosphate dehydrogenase-like, C-terminal domain"/>
    <property type="match status" value="1"/>
</dbReference>
<evidence type="ECO:0000256" key="2">
    <source>
        <dbReference type="ARBA" id="ARBA00023027"/>
    </source>
</evidence>
<sequence length="383" mass="40564">MTTPEVMIDGAVPTSSRRTGPVGVGIIGAGFISTQYLESLVTFADVVVHAIGDLVPEAAQARAEEYGIEVHGTPDDVLNHPDVEIVVNLTVPAAHVAVAEAAVRAGKHVWSEKPFALDRDSGRRLLADAEAAGVRLGCAPDTFLGAGLQTARRAIESGIIGTPLTALTLFQVPGPEAWHPNPEFLFQEGAGPVLDMGPYYLTALIQTFGSIRRVAAMGSRSRDWRTIATGPRAGTEFEVNVPTHVGVLIEFESGQQAQSVFSFQSALRRTGWMEISGTEGVLSLPDPNMFDGELRLARSGSDDWETIELQGSTAGRGQGVLDMARAIRADRDHRAQGALAFHVVDALLAIGESMAGGEFVKVTSRAPSVPALPSDWDPVAATL</sequence>
<dbReference type="EMBL" id="JAJFZQ010000001">
    <property type="protein sequence ID" value="MCC3264722.1"/>
    <property type="molecule type" value="Genomic_DNA"/>
</dbReference>
<dbReference type="PANTHER" id="PTHR43818">
    <property type="entry name" value="BCDNA.GH03377"/>
    <property type="match status" value="1"/>
</dbReference>
<evidence type="ECO:0000259" key="4">
    <source>
        <dbReference type="Pfam" id="PF22725"/>
    </source>
</evidence>
<keyword evidence="6" id="KW-1185">Reference proteome</keyword>
<dbReference type="InterPro" id="IPR050463">
    <property type="entry name" value="Gfo/Idh/MocA_oxidrdct_glycsds"/>
</dbReference>
<dbReference type="Pfam" id="PF01408">
    <property type="entry name" value="GFO_IDH_MocA"/>
    <property type="match status" value="1"/>
</dbReference>
<comment type="caution">
    <text evidence="5">The sequence shown here is derived from an EMBL/GenBank/DDBJ whole genome shotgun (WGS) entry which is preliminary data.</text>
</comment>
<dbReference type="InterPro" id="IPR000683">
    <property type="entry name" value="Gfo/Idh/MocA-like_OxRdtase_N"/>
</dbReference>
<dbReference type="Pfam" id="PF22725">
    <property type="entry name" value="GFO_IDH_MocA_C3"/>
    <property type="match status" value="1"/>
</dbReference>
<organism evidence="5 6">
    <name type="scientific">Arthrobacter gengyunqii</name>
    <dbReference type="NCBI Taxonomy" id="2886940"/>
    <lineage>
        <taxon>Bacteria</taxon>
        <taxon>Bacillati</taxon>
        <taxon>Actinomycetota</taxon>
        <taxon>Actinomycetes</taxon>
        <taxon>Micrococcales</taxon>
        <taxon>Micrococcaceae</taxon>
        <taxon>Arthrobacter</taxon>
    </lineage>
</organism>
<feature type="domain" description="GFO/IDH/MocA-like oxidoreductase" evidence="4">
    <location>
        <begin position="149"/>
        <end position="282"/>
    </location>
</feature>
<feature type="domain" description="Gfo/Idh/MocA-like oxidoreductase N-terminal" evidence="3">
    <location>
        <begin position="23"/>
        <end position="136"/>
    </location>
</feature>
<dbReference type="Proteomes" id="UP001139168">
    <property type="component" value="Unassembled WGS sequence"/>
</dbReference>
<proteinExistence type="predicted"/>